<evidence type="ECO:0000256" key="2">
    <source>
        <dbReference type="ARBA" id="ARBA00022741"/>
    </source>
</evidence>
<comment type="similarity">
    <text evidence="1 4">Belongs to the 5-formyltetrahydrofolate cyclo-ligase family.</text>
</comment>
<evidence type="ECO:0000256" key="3">
    <source>
        <dbReference type="ARBA" id="ARBA00022840"/>
    </source>
</evidence>
<comment type="cofactor">
    <cofactor evidence="4">
        <name>Mg(2+)</name>
        <dbReference type="ChEBI" id="CHEBI:18420"/>
    </cofactor>
</comment>
<sequence>MNSNETTTLKTSSTRAQIRVDIRALRQQLTQPEQQYASSAISEKLAKHSHIIKANSIAVYLANDGELDLVDFIDWCWQQNKQVYLPVIHPFCKGHLLFLHYQPTTKLVSNKYGIFEPKLNVANVLPVNQLDVLITPLVAFDNQGDRIGMGGGFYDRTLANWHHQTKRQTRLQQLEAKQIKPFPIGVAHHCQKIAKVPVEPWDIRLPEILTP</sequence>
<keyword evidence="2 4" id="KW-0547">Nucleotide-binding</keyword>
<organism evidence="5 6">
    <name type="scientific">Thalassotalea nanhaiensis</name>
    <dbReference type="NCBI Taxonomy" id="3065648"/>
    <lineage>
        <taxon>Bacteria</taxon>
        <taxon>Pseudomonadati</taxon>
        <taxon>Pseudomonadota</taxon>
        <taxon>Gammaproteobacteria</taxon>
        <taxon>Alteromonadales</taxon>
        <taxon>Colwelliaceae</taxon>
        <taxon>Thalassotalea</taxon>
    </lineage>
</organism>
<reference evidence="6" key="1">
    <citation type="submission" date="2023-09" db="EMBL/GenBank/DDBJ databases">
        <authorList>
            <person name="Li S."/>
            <person name="Li X."/>
            <person name="Zhang C."/>
            <person name="Zhao Z."/>
        </authorList>
    </citation>
    <scope>NUCLEOTIDE SEQUENCE [LARGE SCALE GENOMIC DNA]</scope>
    <source>
        <strain evidence="6">SQ345</strain>
    </source>
</reference>
<dbReference type="Pfam" id="PF01812">
    <property type="entry name" value="5-FTHF_cyc-lig"/>
    <property type="match status" value="1"/>
</dbReference>
<dbReference type="EMBL" id="CP134146">
    <property type="protein sequence ID" value="WNC67739.1"/>
    <property type="molecule type" value="Genomic_DNA"/>
</dbReference>
<evidence type="ECO:0000256" key="4">
    <source>
        <dbReference type="RuleBase" id="RU361279"/>
    </source>
</evidence>
<name>A0ABY9TG42_9GAMM</name>
<keyword evidence="3 4" id="KW-0067">ATP-binding</keyword>
<dbReference type="InterPro" id="IPR024185">
    <property type="entry name" value="FTHF_cligase-like_sf"/>
</dbReference>
<evidence type="ECO:0000256" key="1">
    <source>
        <dbReference type="ARBA" id="ARBA00010638"/>
    </source>
</evidence>
<dbReference type="GO" id="GO:0030272">
    <property type="term" value="F:5-formyltetrahydrofolate cyclo-ligase activity"/>
    <property type="evidence" value="ECO:0007669"/>
    <property type="project" value="UniProtKB-EC"/>
</dbReference>
<dbReference type="PIRSF" id="PIRSF006806">
    <property type="entry name" value="FTHF_cligase"/>
    <property type="match status" value="1"/>
</dbReference>
<dbReference type="NCBIfam" id="TIGR02727">
    <property type="entry name" value="MTHFS_bact"/>
    <property type="match status" value="1"/>
</dbReference>
<comment type="catalytic activity">
    <reaction evidence="4">
        <text>(6S)-5-formyl-5,6,7,8-tetrahydrofolate + ATP = (6R)-5,10-methenyltetrahydrofolate + ADP + phosphate</text>
        <dbReference type="Rhea" id="RHEA:10488"/>
        <dbReference type="ChEBI" id="CHEBI:30616"/>
        <dbReference type="ChEBI" id="CHEBI:43474"/>
        <dbReference type="ChEBI" id="CHEBI:57455"/>
        <dbReference type="ChEBI" id="CHEBI:57457"/>
        <dbReference type="ChEBI" id="CHEBI:456216"/>
        <dbReference type="EC" id="6.3.3.2"/>
    </reaction>
</comment>
<dbReference type="Proteomes" id="UP001248581">
    <property type="component" value="Chromosome"/>
</dbReference>
<keyword evidence="6" id="KW-1185">Reference proteome</keyword>
<dbReference type="PANTHER" id="PTHR23407:SF1">
    <property type="entry name" value="5-FORMYLTETRAHYDROFOLATE CYCLO-LIGASE"/>
    <property type="match status" value="1"/>
</dbReference>
<accession>A0ABY9TG42</accession>
<dbReference type="EC" id="6.3.3.2" evidence="4"/>
<gene>
    <name evidence="5" type="ORF">RI845_14580</name>
</gene>
<dbReference type="InterPro" id="IPR002698">
    <property type="entry name" value="FTHF_cligase"/>
</dbReference>
<dbReference type="RefSeq" id="WP_348386898.1">
    <property type="nucleotide sequence ID" value="NZ_CP134146.1"/>
</dbReference>
<dbReference type="PANTHER" id="PTHR23407">
    <property type="entry name" value="ATPASE INHIBITOR/5-FORMYLTETRAHYDROFOLATE CYCLO-LIGASE"/>
    <property type="match status" value="1"/>
</dbReference>
<proteinExistence type="inferred from homology"/>
<evidence type="ECO:0000313" key="5">
    <source>
        <dbReference type="EMBL" id="WNC67739.1"/>
    </source>
</evidence>
<dbReference type="Gene3D" id="3.40.50.10420">
    <property type="entry name" value="NagB/RpiA/CoA transferase-like"/>
    <property type="match status" value="1"/>
</dbReference>
<dbReference type="InterPro" id="IPR037171">
    <property type="entry name" value="NagB/RpiA_transferase-like"/>
</dbReference>
<evidence type="ECO:0000313" key="6">
    <source>
        <dbReference type="Proteomes" id="UP001248581"/>
    </source>
</evidence>
<keyword evidence="4" id="KW-0479">Metal-binding</keyword>
<protein>
    <recommendedName>
        <fullName evidence="4">5-formyltetrahydrofolate cyclo-ligase</fullName>
        <ecNumber evidence="4">6.3.3.2</ecNumber>
    </recommendedName>
</protein>
<keyword evidence="5" id="KW-0436">Ligase</keyword>
<keyword evidence="4" id="KW-0460">Magnesium</keyword>
<dbReference type="SUPFAM" id="SSF100950">
    <property type="entry name" value="NagB/RpiA/CoA transferase-like"/>
    <property type="match status" value="1"/>
</dbReference>